<organism evidence="2 3">
    <name type="scientific">Nocardioides panacis</name>
    <dbReference type="NCBI Taxonomy" id="2849501"/>
    <lineage>
        <taxon>Bacteria</taxon>
        <taxon>Bacillati</taxon>
        <taxon>Actinomycetota</taxon>
        <taxon>Actinomycetes</taxon>
        <taxon>Propionibacteriales</taxon>
        <taxon>Nocardioidaceae</taxon>
        <taxon>Nocardioides</taxon>
    </lineage>
</organism>
<proteinExistence type="predicted"/>
<dbReference type="GO" id="GO:0071111">
    <property type="term" value="F:cyclic-guanylate-specific phosphodiesterase activity"/>
    <property type="evidence" value="ECO:0007669"/>
    <property type="project" value="InterPro"/>
</dbReference>
<dbReference type="Pfam" id="PF00563">
    <property type="entry name" value="EAL"/>
    <property type="match status" value="1"/>
</dbReference>
<reference evidence="2" key="1">
    <citation type="submission" date="2021-06" db="EMBL/GenBank/DDBJ databases">
        <title>Complete genome sequence of Nocardioides sp. G188.</title>
        <authorList>
            <person name="Im W.-T."/>
        </authorList>
    </citation>
    <scope>NUCLEOTIDE SEQUENCE</scope>
    <source>
        <strain evidence="2">G188</strain>
    </source>
</reference>
<dbReference type="InterPro" id="IPR050706">
    <property type="entry name" value="Cyclic-di-GMP_PDE-like"/>
</dbReference>
<dbReference type="PANTHER" id="PTHR33121:SF70">
    <property type="entry name" value="SIGNALING PROTEIN YKOW"/>
    <property type="match status" value="1"/>
</dbReference>
<dbReference type="PANTHER" id="PTHR33121">
    <property type="entry name" value="CYCLIC DI-GMP PHOSPHODIESTERASE PDEF"/>
    <property type="match status" value="1"/>
</dbReference>
<dbReference type="PROSITE" id="PS50883">
    <property type="entry name" value="EAL"/>
    <property type="match status" value="1"/>
</dbReference>
<feature type="domain" description="EAL" evidence="1">
    <location>
        <begin position="1"/>
        <end position="135"/>
    </location>
</feature>
<protein>
    <submittedName>
        <fullName evidence="2">EAL domain-containing protein</fullName>
    </submittedName>
</protein>
<sequence>MGQLTLEVTEGVLMSDTGAAAAVLARLRELDVSVAIDDFGTGYSSLAYLKRLPVATLKVDRSFVEQVPGDPESCAIARSITDLARALSLTTVAEGIETQAQADYMRRLGCTRGQGFLWSPAVPPLELEDLLLAWPG</sequence>
<evidence type="ECO:0000313" key="3">
    <source>
        <dbReference type="Proteomes" id="UP000683575"/>
    </source>
</evidence>
<evidence type="ECO:0000259" key="1">
    <source>
        <dbReference type="PROSITE" id="PS50883"/>
    </source>
</evidence>
<dbReference type="EMBL" id="CP077062">
    <property type="protein sequence ID" value="QWZ07360.1"/>
    <property type="molecule type" value="Genomic_DNA"/>
</dbReference>
<name>A0A975SWS0_9ACTN</name>
<gene>
    <name evidence="2" type="ORF">KRR39_18145</name>
</gene>
<dbReference type="KEGG" id="nps:KRR39_18145"/>
<accession>A0A975SWS0</accession>
<dbReference type="InterPro" id="IPR001633">
    <property type="entry name" value="EAL_dom"/>
</dbReference>
<evidence type="ECO:0000313" key="2">
    <source>
        <dbReference type="EMBL" id="QWZ07360.1"/>
    </source>
</evidence>
<dbReference type="AlphaFoldDB" id="A0A975SWS0"/>
<dbReference type="SMART" id="SM00052">
    <property type="entry name" value="EAL"/>
    <property type="match status" value="1"/>
</dbReference>
<dbReference type="Proteomes" id="UP000683575">
    <property type="component" value="Chromosome"/>
</dbReference>
<keyword evidence="3" id="KW-1185">Reference proteome</keyword>
<dbReference type="CDD" id="cd01948">
    <property type="entry name" value="EAL"/>
    <property type="match status" value="1"/>
</dbReference>